<dbReference type="InterPro" id="IPR042522">
    <property type="entry name" value="Atg7_N_1"/>
</dbReference>
<dbReference type="STRING" id="1076935.U4LI13"/>
<protein>
    <submittedName>
        <fullName evidence="2">Similar to Ubiquitin-like modifier-activating enzyme atg-7 acc. no. Q871U2</fullName>
    </submittedName>
</protein>
<dbReference type="AlphaFoldDB" id="U4LI13"/>
<dbReference type="EMBL" id="HF935615">
    <property type="protein sequence ID" value="CCX31568.1"/>
    <property type="molecule type" value="Genomic_DNA"/>
</dbReference>
<reference evidence="2 3" key="1">
    <citation type="journal article" date="2013" name="PLoS Genet.">
        <title>The genome and development-dependent transcriptomes of Pyronema confluens: a window into fungal evolution.</title>
        <authorList>
            <person name="Traeger S."/>
            <person name="Altegoer F."/>
            <person name="Freitag M."/>
            <person name="Gabaldon T."/>
            <person name="Kempken F."/>
            <person name="Kumar A."/>
            <person name="Marcet-Houben M."/>
            <person name="Poggeler S."/>
            <person name="Stajich J.E."/>
            <person name="Nowrousian M."/>
        </authorList>
    </citation>
    <scope>NUCLEOTIDE SEQUENCE [LARGE SCALE GENOMIC DNA]</scope>
    <source>
        <strain evidence="3">CBS 100304</strain>
        <tissue evidence="2">Vegetative mycelium</tissue>
    </source>
</reference>
<dbReference type="Proteomes" id="UP000018144">
    <property type="component" value="Unassembled WGS sequence"/>
</dbReference>
<gene>
    <name evidence="2" type="ORF">PCON_11009</name>
</gene>
<dbReference type="eggNOG" id="KOG2337">
    <property type="taxonomic scope" value="Eukaryota"/>
</dbReference>
<proteinExistence type="predicted"/>
<dbReference type="InterPro" id="IPR042523">
    <property type="entry name" value="Atg7_N_2"/>
</dbReference>
<name>U4LI13_PYROM</name>
<organism evidence="2 3">
    <name type="scientific">Pyronema omphalodes (strain CBS 100304)</name>
    <name type="common">Pyronema confluens</name>
    <dbReference type="NCBI Taxonomy" id="1076935"/>
    <lineage>
        <taxon>Eukaryota</taxon>
        <taxon>Fungi</taxon>
        <taxon>Dikarya</taxon>
        <taxon>Ascomycota</taxon>
        <taxon>Pezizomycotina</taxon>
        <taxon>Pezizomycetes</taxon>
        <taxon>Pezizales</taxon>
        <taxon>Pyronemataceae</taxon>
        <taxon>Pyronema</taxon>
    </lineage>
</organism>
<sequence length="123" mass="14303">MSTRGFFGPDVDLDPRDRIVAFVDPSEYPDNPGWPLRNFLVLVRKRWGWMSVRIICYRDSHAHRYEPRSLILGLKLEEGGNTENLSLNDEMLNVVGWEKNEENQIRPRLANISAQMDPKVQAH</sequence>
<dbReference type="InterPro" id="IPR032197">
    <property type="entry name" value="Atg7_N"/>
</dbReference>
<evidence type="ECO:0000259" key="1">
    <source>
        <dbReference type="Pfam" id="PF16420"/>
    </source>
</evidence>
<evidence type="ECO:0000313" key="2">
    <source>
        <dbReference type="EMBL" id="CCX31568.1"/>
    </source>
</evidence>
<evidence type="ECO:0000313" key="3">
    <source>
        <dbReference type="Proteomes" id="UP000018144"/>
    </source>
</evidence>
<dbReference type="OrthoDB" id="338614at2759"/>
<dbReference type="Gene3D" id="3.40.140.70">
    <property type="entry name" value="Ubiquitin-like modifier-activating enzyme ATG7 N-terminal domain"/>
    <property type="match status" value="1"/>
</dbReference>
<dbReference type="Pfam" id="PF16420">
    <property type="entry name" value="ATG7_N"/>
    <property type="match status" value="1"/>
</dbReference>
<feature type="domain" description="Ubiquitin-like modifier-activating enzyme Atg7 N-terminal" evidence="1">
    <location>
        <begin position="14"/>
        <end position="116"/>
    </location>
</feature>
<keyword evidence="3" id="KW-1185">Reference proteome</keyword>
<dbReference type="Gene3D" id="3.40.140.100">
    <property type="entry name" value="Ubiquitin-like modifier-activating enzyme ATG7 C-terminal domain"/>
    <property type="match status" value="1"/>
</dbReference>
<accession>U4LI13</accession>